<name>A0A8H3D0H4_9AGAM</name>
<feature type="region of interest" description="Disordered" evidence="2">
    <location>
        <begin position="340"/>
        <end position="368"/>
    </location>
</feature>
<dbReference type="EMBL" id="CAJMWX010001048">
    <property type="protein sequence ID" value="CAE6456786.1"/>
    <property type="molecule type" value="Genomic_DNA"/>
</dbReference>
<evidence type="ECO:0000313" key="4">
    <source>
        <dbReference type="EMBL" id="CAE6508334.1"/>
    </source>
</evidence>
<feature type="region of interest" description="Disordered" evidence="2">
    <location>
        <begin position="230"/>
        <end position="310"/>
    </location>
</feature>
<dbReference type="PANTHER" id="PTHR12111">
    <property type="entry name" value="SPLICING FACTOR YJU2"/>
    <property type="match status" value="1"/>
</dbReference>
<dbReference type="GO" id="GO:0005684">
    <property type="term" value="C:U2-type spliceosomal complex"/>
    <property type="evidence" value="ECO:0007669"/>
    <property type="project" value="TreeGrafter"/>
</dbReference>
<reference evidence="4" key="1">
    <citation type="submission" date="2021-01" db="EMBL/GenBank/DDBJ databases">
        <authorList>
            <person name="Kaushik A."/>
        </authorList>
    </citation>
    <scope>NUCLEOTIDE SEQUENCE</scope>
    <source>
        <strain evidence="3">AG4-R118</strain>
        <strain evidence="4">AG4-RS23</strain>
    </source>
</reference>
<dbReference type="Proteomes" id="UP000663861">
    <property type="component" value="Unassembled WGS sequence"/>
</dbReference>
<evidence type="ECO:0000313" key="5">
    <source>
        <dbReference type="Proteomes" id="UP000663861"/>
    </source>
</evidence>
<feature type="compositionally biased region" description="Basic and acidic residues" evidence="2">
    <location>
        <begin position="232"/>
        <end position="247"/>
    </location>
</feature>
<gene>
    <name evidence="4" type="ORF">RDB_LOCUS133321</name>
    <name evidence="3" type="ORF">RDB_LOCUS79126</name>
</gene>
<dbReference type="EMBL" id="CAJMWY010003831">
    <property type="protein sequence ID" value="CAE6508334.1"/>
    <property type="molecule type" value="Genomic_DNA"/>
</dbReference>
<feature type="compositionally biased region" description="Basic residues" evidence="2">
    <location>
        <begin position="291"/>
        <end position="301"/>
    </location>
</feature>
<dbReference type="Pfam" id="PF04502">
    <property type="entry name" value="Saf4_Yju2"/>
    <property type="match status" value="1"/>
</dbReference>
<feature type="compositionally biased region" description="Low complexity" evidence="2">
    <location>
        <begin position="262"/>
        <end position="283"/>
    </location>
</feature>
<organism evidence="4 5">
    <name type="scientific">Rhizoctonia solani</name>
    <dbReference type="NCBI Taxonomy" id="456999"/>
    <lineage>
        <taxon>Eukaryota</taxon>
        <taxon>Fungi</taxon>
        <taxon>Dikarya</taxon>
        <taxon>Basidiomycota</taxon>
        <taxon>Agaricomycotina</taxon>
        <taxon>Agaricomycetes</taxon>
        <taxon>Cantharellales</taxon>
        <taxon>Ceratobasidiaceae</taxon>
        <taxon>Rhizoctonia</taxon>
    </lineage>
</organism>
<evidence type="ECO:0000313" key="3">
    <source>
        <dbReference type="EMBL" id="CAE6456786.1"/>
    </source>
</evidence>
<dbReference type="PANTHER" id="PTHR12111:SF2">
    <property type="entry name" value="SPLICING FACTOR YJU2B-RELATED"/>
    <property type="match status" value="1"/>
</dbReference>
<dbReference type="GO" id="GO:0000398">
    <property type="term" value="P:mRNA splicing, via spliceosome"/>
    <property type="evidence" value="ECO:0007669"/>
    <property type="project" value="InterPro"/>
</dbReference>
<comment type="similarity">
    <text evidence="1">Belongs to the CWC16 family.</text>
</comment>
<dbReference type="AlphaFoldDB" id="A0A8H3D0H4"/>
<dbReference type="GO" id="GO:0071014">
    <property type="term" value="C:post-mRNA release spliceosomal complex"/>
    <property type="evidence" value="ECO:0007669"/>
    <property type="project" value="TreeGrafter"/>
</dbReference>
<feature type="region of interest" description="Disordered" evidence="2">
    <location>
        <begin position="121"/>
        <end position="141"/>
    </location>
</feature>
<dbReference type="Proteomes" id="UP000663888">
    <property type="component" value="Unassembled WGS sequence"/>
</dbReference>
<evidence type="ECO:0008006" key="6">
    <source>
        <dbReference type="Google" id="ProtNLM"/>
    </source>
</evidence>
<sequence length="368" mass="40968">MQGFNKYYPPDYDGAKHKSLNGYRGKHALGDRARKLDQGILITRFELPFNIWCGGCDAHIGMGVRYNAEKRKVGNYYSTPIYAFRCKCHLCSNWFEIKTDPQNTRYVVEYGARQKVEDWNPEENGGYAIHENDPSKQAPLDPLQSLEKSTTQEENYQKHARPHLEQLQDLSAARSSDPYALSVKLRKNFRQGKHAALKIKAEDDAIKDKYGLDVGIKLVDRNDPSLALEAKAGWEEGQKQREEEEAKRKLHSAQSGPIEFQARAGSSSSAAGSSSTAASSSSRVLIQSPPRKPHSLLRPMHKVHDQPHSSKPILKKDKIAQAAKAKAISTLTSTLISNSARKVDPFTPGGVGVMGRNSTKLPGFSRKL</sequence>
<protein>
    <recommendedName>
        <fullName evidence="6">Coiled-coil domain-containing protein 130</fullName>
    </recommendedName>
</protein>
<evidence type="ECO:0000256" key="1">
    <source>
        <dbReference type="ARBA" id="ARBA00005595"/>
    </source>
</evidence>
<dbReference type="InterPro" id="IPR007590">
    <property type="entry name" value="Saf4/Yju2"/>
</dbReference>
<proteinExistence type="inferred from homology"/>
<dbReference type="OrthoDB" id="6513042at2759"/>
<accession>A0A8H3D0H4</accession>
<comment type="caution">
    <text evidence="4">The sequence shown here is derived from an EMBL/GenBank/DDBJ whole genome shotgun (WGS) entry which is preliminary data.</text>
</comment>
<evidence type="ECO:0000256" key="2">
    <source>
        <dbReference type="SAM" id="MobiDB-lite"/>
    </source>
</evidence>